<dbReference type="GO" id="GO:0003690">
    <property type="term" value="F:double-stranded DNA binding"/>
    <property type="evidence" value="ECO:0007669"/>
    <property type="project" value="UniProtKB-UniRule"/>
</dbReference>
<dbReference type="Pfam" id="PF02735">
    <property type="entry name" value="Ku"/>
    <property type="match status" value="1"/>
</dbReference>
<dbReference type="EMBL" id="CP002588">
    <property type="protein sequence ID" value="AEA46245.1"/>
    <property type="molecule type" value="Genomic_DNA"/>
</dbReference>
<dbReference type="PIRSF" id="PIRSF006493">
    <property type="entry name" value="Prok_Ku"/>
    <property type="match status" value="1"/>
</dbReference>
<gene>
    <name evidence="2" type="primary">ku</name>
    <name evidence="4" type="ordered locus">Arcve_0208</name>
</gene>
<evidence type="ECO:0000313" key="4">
    <source>
        <dbReference type="EMBL" id="AEA46245.1"/>
    </source>
</evidence>
<dbReference type="eggNOG" id="arCOG10146">
    <property type="taxonomic scope" value="Archaea"/>
</dbReference>
<dbReference type="PANTHER" id="PTHR41251">
    <property type="entry name" value="NON-HOMOLOGOUS END JOINING PROTEIN KU"/>
    <property type="match status" value="1"/>
</dbReference>
<keyword evidence="2" id="KW-0234">DNA repair</keyword>
<keyword evidence="5" id="KW-1185">Reference proteome</keyword>
<dbReference type="AlphaFoldDB" id="F2KNL7"/>
<dbReference type="PANTHER" id="PTHR41251:SF1">
    <property type="entry name" value="NON-HOMOLOGOUS END JOINING PROTEIN KU"/>
    <property type="match status" value="1"/>
</dbReference>
<reference evidence="4 5" key="1">
    <citation type="submission" date="2011-03" db="EMBL/GenBank/DDBJ databases">
        <title>The complete genome of Archaeoglobus veneficus SNP6.</title>
        <authorList>
            <consortium name="US DOE Joint Genome Institute (JGI-PGF)"/>
            <person name="Lucas S."/>
            <person name="Copeland A."/>
            <person name="Lapidus A."/>
            <person name="Bruce D."/>
            <person name="Goodwin L."/>
            <person name="Pitluck S."/>
            <person name="Kyrpides N."/>
            <person name="Mavromatis K."/>
            <person name="Pagani I."/>
            <person name="Ivanova N."/>
            <person name="Mikhailova N."/>
            <person name="Lu M."/>
            <person name="Detter J.C."/>
            <person name="Tapia R."/>
            <person name="Han C."/>
            <person name="Land M."/>
            <person name="Hauser L."/>
            <person name="Markowitz V."/>
            <person name="Cheng J.-F."/>
            <person name="Hugenholtz P."/>
            <person name="Woyke T."/>
            <person name="Wu D."/>
            <person name="Spring S."/>
            <person name="Brambilla E."/>
            <person name="Klenk H.-P."/>
            <person name="Eisen J.A."/>
        </authorList>
    </citation>
    <scope>NUCLEOTIDE SEQUENCE [LARGE SCALE GENOMIC DNA]</scope>
    <source>
        <strain>SNP6</strain>
    </source>
</reference>
<evidence type="ECO:0000313" key="5">
    <source>
        <dbReference type="Proteomes" id="UP000008136"/>
    </source>
</evidence>
<name>F2KNL7_ARCVS</name>
<comment type="similarity">
    <text evidence="2">Belongs to the prokaryotic Ku family.</text>
</comment>
<dbReference type="InterPro" id="IPR009187">
    <property type="entry name" value="Prok_Ku"/>
</dbReference>
<dbReference type="Proteomes" id="UP000008136">
    <property type="component" value="Chromosome"/>
</dbReference>
<dbReference type="KEGG" id="ave:Arcve_0208"/>
<dbReference type="STRING" id="693661.Arcve_0208"/>
<organism evidence="4 5">
    <name type="scientific">Archaeoglobus veneficus (strain DSM 11195 / SNP6)</name>
    <dbReference type="NCBI Taxonomy" id="693661"/>
    <lineage>
        <taxon>Archaea</taxon>
        <taxon>Methanobacteriati</taxon>
        <taxon>Methanobacteriota</taxon>
        <taxon>Archaeoglobi</taxon>
        <taxon>Archaeoglobales</taxon>
        <taxon>Archaeoglobaceae</taxon>
        <taxon>Archaeoglobus</taxon>
    </lineage>
</organism>
<proteinExistence type="inferred from homology"/>
<dbReference type="InterPro" id="IPR006164">
    <property type="entry name" value="DNA_bd_Ku70/Ku80"/>
</dbReference>
<keyword evidence="1 2" id="KW-0238">DNA-binding</keyword>
<dbReference type="SUPFAM" id="SSF100939">
    <property type="entry name" value="SPOC domain-like"/>
    <property type="match status" value="1"/>
</dbReference>
<dbReference type="Gene3D" id="2.40.290.10">
    <property type="match status" value="1"/>
</dbReference>
<keyword evidence="2" id="KW-0233">DNA recombination</keyword>
<evidence type="ECO:0000256" key="1">
    <source>
        <dbReference type="ARBA" id="ARBA00023125"/>
    </source>
</evidence>
<dbReference type="InterPro" id="IPR016194">
    <property type="entry name" value="SPOC-like_C_dom_sf"/>
</dbReference>
<dbReference type="OrthoDB" id="147616at2157"/>
<evidence type="ECO:0000256" key="2">
    <source>
        <dbReference type="HAMAP-Rule" id="MF_01875"/>
    </source>
</evidence>
<dbReference type="RefSeq" id="WP_013682921.1">
    <property type="nucleotide sequence ID" value="NC_015320.1"/>
</dbReference>
<dbReference type="NCBIfam" id="TIGR02772">
    <property type="entry name" value="Ku_bact"/>
    <property type="match status" value="1"/>
</dbReference>
<comment type="function">
    <text evidence="2">With LigD forms a non-homologous end joining (NHEJ) DNA repair enzyme, which repairs dsDNA breaks with reduced fidelity. Binds linear dsDNA with 5'- and 3'- overhangs but not closed circular dsDNA nor ssDNA. Recruits and stimulates the ligase activity of LigD.</text>
</comment>
<dbReference type="GeneID" id="10393300"/>
<feature type="domain" description="Ku" evidence="3">
    <location>
        <begin position="52"/>
        <end position="180"/>
    </location>
</feature>
<dbReference type="SMART" id="SM00559">
    <property type="entry name" value="Ku78"/>
    <property type="match status" value="1"/>
</dbReference>
<dbReference type="GO" id="GO:0006303">
    <property type="term" value="P:double-strand break repair via nonhomologous end joining"/>
    <property type="evidence" value="ECO:0007669"/>
    <property type="project" value="UniProtKB-UniRule"/>
</dbReference>
<dbReference type="HOGENOM" id="CLU_048975_1_0_2"/>
<dbReference type="GO" id="GO:0006310">
    <property type="term" value="P:DNA recombination"/>
    <property type="evidence" value="ECO:0007669"/>
    <property type="project" value="UniProtKB-KW"/>
</dbReference>
<accession>F2KNL7</accession>
<sequence>MKATWKGSISFGLVSIPVKMYSATVTRELKFNLLHAKDGGRIRYKKVCEKCNAEVPADEIVRGYEISKNEYVILTDEDFEKIPLKSVKSIEIKQFFDPSELSVIYYNNFYYLAPEKGGEKAYFLLKEAMKATQSMAIGKVGMRGREHLVAIKAFDGGLLLAQLHYIDEIRNPAEVPGWGISVDVSEEELELAKQLILAMKKPLKLEEYKDEYKEALLKLIEAKLAGKEITITEEVTAAKSLMDALKASLEAVKES</sequence>
<evidence type="ECO:0000259" key="3">
    <source>
        <dbReference type="SMART" id="SM00559"/>
    </source>
</evidence>
<keyword evidence="2" id="KW-0227">DNA damage</keyword>
<dbReference type="HAMAP" id="MF_01875">
    <property type="entry name" value="Prokaryotic_Ku"/>
    <property type="match status" value="1"/>
</dbReference>
<protein>
    <recommendedName>
        <fullName evidence="2">Non-homologous end joining protein Ku</fullName>
    </recommendedName>
</protein>
<comment type="subunit">
    <text evidence="2">Homodimer. Interacts with LigD.</text>
</comment>
<dbReference type="CDD" id="cd00789">
    <property type="entry name" value="KU_like"/>
    <property type="match status" value="1"/>
</dbReference>